<accession>A0AAP0BX40</accession>
<feature type="transmembrane region" description="Helical" evidence="1">
    <location>
        <begin position="164"/>
        <end position="183"/>
    </location>
</feature>
<dbReference type="GO" id="GO:0003676">
    <property type="term" value="F:nucleic acid binding"/>
    <property type="evidence" value="ECO:0007669"/>
    <property type="project" value="InterPro"/>
</dbReference>
<dbReference type="InterPro" id="IPR007720">
    <property type="entry name" value="PigQ/GPI1"/>
</dbReference>
<dbReference type="PANTHER" id="PTHR47555">
    <property type="entry name" value="N-ACETYLGLUCOSAMINYL TRANSFERASE COMPONENT FAMILY PROTEIN / GPI1 FAMILY PROTEIN"/>
    <property type="match status" value="1"/>
</dbReference>
<dbReference type="Proteomes" id="UP001418222">
    <property type="component" value="Unassembled WGS sequence"/>
</dbReference>
<dbReference type="InterPro" id="IPR036397">
    <property type="entry name" value="RNaseH_sf"/>
</dbReference>
<dbReference type="GO" id="GO:0015074">
    <property type="term" value="P:DNA integration"/>
    <property type="evidence" value="ECO:0007669"/>
    <property type="project" value="InterPro"/>
</dbReference>
<dbReference type="Pfam" id="PF05024">
    <property type="entry name" value="Gpi1"/>
    <property type="match status" value="2"/>
</dbReference>
<organism evidence="3 4">
    <name type="scientific">Platanthera zijinensis</name>
    <dbReference type="NCBI Taxonomy" id="2320716"/>
    <lineage>
        <taxon>Eukaryota</taxon>
        <taxon>Viridiplantae</taxon>
        <taxon>Streptophyta</taxon>
        <taxon>Embryophyta</taxon>
        <taxon>Tracheophyta</taxon>
        <taxon>Spermatophyta</taxon>
        <taxon>Magnoliopsida</taxon>
        <taxon>Liliopsida</taxon>
        <taxon>Asparagales</taxon>
        <taxon>Orchidaceae</taxon>
        <taxon>Orchidoideae</taxon>
        <taxon>Orchideae</taxon>
        <taxon>Orchidinae</taxon>
        <taxon>Platanthera</taxon>
    </lineage>
</organism>
<name>A0AAP0BX40_9ASPA</name>
<dbReference type="SUPFAM" id="SSF53098">
    <property type="entry name" value="Ribonuclease H-like"/>
    <property type="match status" value="1"/>
</dbReference>
<dbReference type="InterPro" id="IPR001584">
    <property type="entry name" value="Integrase_cat-core"/>
</dbReference>
<dbReference type="EMBL" id="JBBWWQ010000003">
    <property type="protein sequence ID" value="KAK8952413.1"/>
    <property type="molecule type" value="Genomic_DNA"/>
</dbReference>
<keyword evidence="4" id="KW-1185">Reference proteome</keyword>
<feature type="transmembrane region" description="Helical" evidence="1">
    <location>
        <begin position="449"/>
        <end position="472"/>
    </location>
</feature>
<dbReference type="GO" id="GO:0006506">
    <property type="term" value="P:GPI anchor biosynthetic process"/>
    <property type="evidence" value="ECO:0007669"/>
    <property type="project" value="InterPro"/>
</dbReference>
<gene>
    <name evidence="3" type="ORF">KSP39_PZI003695</name>
</gene>
<evidence type="ECO:0000313" key="3">
    <source>
        <dbReference type="EMBL" id="KAK8952413.1"/>
    </source>
</evidence>
<dbReference type="PANTHER" id="PTHR47555:SF2">
    <property type="entry name" value="N-ACETYLGLUCOSAMINYL TRANSFERASE COMPONENT FAMILY PROTEIN _ GPI1 FAMILY PROTEIN"/>
    <property type="match status" value="1"/>
</dbReference>
<reference evidence="3 4" key="1">
    <citation type="journal article" date="2022" name="Nat. Plants">
        <title>Genomes of leafy and leafless Platanthera orchids illuminate the evolution of mycoheterotrophy.</title>
        <authorList>
            <person name="Li M.H."/>
            <person name="Liu K.W."/>
            <person name="Li Z."/>
            <person name="Lu H.C."/>
            <person name="Ye Q.L."/>
            <person name="Zhang D."/>
            <person name="Wang J.Y."/>
            <person name="Li Y.F."/>
            <person name="Zhong Z.M."/>
            <person name="Liu X."/>
            <person name="Yu X."/>
            <person name="Liu D.K."/>
            <person name="Tu X.D."/>
            <person name="Liu B."/>
            <person name="Hao Y."/>
            <person name="Liao X.Y."/>
            <person name="Jiang Y.T."/>
            <person name="Sun W.H."/>
            <person name="Chen J."/>
            <person name="Chen Y.Q."/>
            <person name="Ai Y."/>
            <person name="Zhai J.W."/>
            <person name="Wu S.S."/>
            <person name="Zhou Z."/>
            <person name="Hsiao Y.Y."/>
            <person name="Wu W.L."/>
            <person name="Chen Y.Y."/>
            <person name="Lin Y.F."/>
            <person name="Hsu J.L."/>
            <person name="Li C.Y."/>
            <person name="Wang Z.W."/>
            <person name="Zhao X."/>
            <person name="Zhong W.Y."/>
            <person name="Ma X.K."/>
            <person name="Ma L."/>
            <person name="Huang J."/>
            <person name="Chen G.Z."/>
            <person name="Huang M.Z."/>
            <person name="Huang L."/>
            <person name="Peng D.H."/>
            <person name="Luo Y.B."/>
            <person name="Zou S.Q."/>
            <person name="Chen S.P."/>
            <person name="Lan S."/>
            <person name="Tsai W.C."/>
            <person name="Van de Peer Y."/>
            <person name="Liu Z.J."/>
        </authorList>
    </citation>
    <scope>NUCLEOTIDE SEQUENCE [LARGE SCALE GENOMIC DNA]</scope>
    <source>
        <strain evidence="3">Lor287</strain>
    </source>
</reference>
<keyword evidence="1" id="KW-1133">Transmembrane helix</keyword>
<feature type="transmembrane region" description="Helical" evidence="1">
    <location>
        <begin position="478"/>
        <end position="499"/>
    </location>
</feature>
<evidence type="ECO:0000259" key="2">
    <source>
        <dbReference type="PROSITE" id="PS50994"/>
    </source>
</evidence>
<dbReference type="InterPro" id="IPR012337">
    <property type="entry name" value="RNaseH-like_sf"/>
</dbReference>
<dbReference type="GO" id="GO:0016020">
    <property type="term" value="C:membrane"/>
    <property type="evidence" value="ECO:0007669"/>
    <property type="project" value="InterPro"/>
</dbReference>
<feature type="transmembrane region" description="Helical" evidence="1">
    <location>
        <begin position="119"/>
        <end position="143"/>
    </location>
</feature>
<sequence length="627" mass="71963">MIHGHPVGLGMHGIEKPRLDTTVITKPLVKYDFIDDGKSHSRNLFSLRQFPGNLKTCFKKSIWIPEFDHIHEDAHNVAVVSALNCSSTAEKLLRKRLFVEVPISYLSLCWLASKLRHILAVFLALISSVMYITFQMFYMCLNFSFYKLATIILKKALVHTWKNAHVRICQFLYWPIFLLGSGFSSHSNAEFAHRDVLRKHFMWSAIVVDLLLGAVYGLTVMINVDFICFWIKFVSRDITDNLLRSGCVWLMGIPAGFKLNTELAELFGMISLNAIQTFSTLWFFMDPFLPHFIRGLAISGILFGLTIPAALCIDMLKLVTLHVATLHWLISFVYSQQIESLGSIWRLFRSKAEVLDRFKDFKNLVENQFERKVKFLRSDNRGEYCSDAFERYCTEQGIARQKTTPYTPEQNGVSERLNRTLMEKARGRKWNPLRQRLDSYDDYSVEQHVVGSLLFTPLLLLLPTTSVFYIFFTLLSTSVILICLLIEITISILHATPYTEILLWSARRRCFPSGIWFEIISGTMLNSSPSHATAGTDEKSSNGVQKTIVSILHSNYATLGQIVLPCYARVFKMVSPTFRKEFASRILSGRRIPSSLDTYLPPTLPWMQLSLREYWRLCYSSILGCSF</sequence>
<keyword evidence="1" id="KW-0812">Transmembrane</keyword>
<protein>
    <recommendedName>
        <fullName evidence="2">Integrase catalytic domain-containing protein</fullName>
    </recommendedName>
</protein>
<keyword evidence="1" id="KW-0472">Membrane</keyword>
<dbReference type="Gene3D" id="3.30.420.10">
    <property type="entry name" value="Ribonuclease H-like superfamily/Ribonuclease H"/>
    <property type="match status" value="1"/>
</dbReference>
<evidence type="ECO:0000256" key="1">
    <source>
        <dbReference type="SAM" id="Phobius"/>
    </source>
</evidence>
<feature type="transmembrane region" description="Helical" evidence="1">
    <location>
        <begin position="296"/>
        <end position="316"/>
    </location>
</feature>
<feature type="transmembrane region" description="Helical" evidence="1">
    <location>
        <begin position="266"/>
        <end position="284"/>
    </location>
</feature>
<evidence type="ECO:0000313" key="4">
    <source>
        <dbReference type="Proteomes" id="UP001418222"/>
    </source>
</evidence>
<comment type="caution">
    <text evidence="3">The sequence shown here is derived from an EMBL/GenBank/DDBJ whole genome shotgun (WGS) entry which is preliminary data.</text>
</comment>
<dbReference type="AlphaFoldDB" id="A0AAP0BX40"/>
<dbReference type="PROSITE" id="PS50994">
    <property type="entry name" value="INTEGRASE"/>
    <property type="match status" value="1"/>
</dbReference>
<feature type="domain" description="Integrase catalytic" evidence="2">
    <location>
        <begin position="304"/>
        <end position="426"/>
    </location>
</feature>
<feature type="transmembrane region" description="Helical" evidence="1">
    <location>
        <begin position="203"/>
        <end position="230"/>
    </location>
</feature>
<proteinExistence type="predicted"/>